<evidence type="ECO:0000313" key="3">
    <source>
        <dbReference type="Proteomes" id="UP000050482"/>
    </source>
</evidence>
<dbReference type="RefSeq" id="WP_054970388.1">
    <property type="nucleotide sequence ID" value="NZ_LJCO01000075.1"/>
</dbReference>
<accession>A0A0P9CHN1</accession>
<dbReference type="OrthoDB" id="1749157at2"/>
<reference evidence="1 3" key="1">
    <citation type="submission" date="2015-09" db="EMBL/GenBank/DDBJ databases">
        <title>Draft genome sequence of Alicyclobacillus ferrooxydans DSM 22381.</title>
        <authorList>
            <person name="Hemp J."/>
        </authorList>
    </citation>
    <scope>NUCLEOTIDE SEQUENCE [LARGE SCALE GENOMIC DNA]</scope>
    <source>
        <strain evidence="1 3">TC-34</strain>
    </source>
</reference>
<sequence length="200" mass="23288">MHKGTQRSWLVITDAPEDLNFAMYVACSFNIIPETTPFVREQVWSAYSADILDKDESKTLNSQWLRWWQDIVQDRAKNGLHGRWSRHYSPDGQFTALEDPLRGRCAEVFHSFKEWWELTAGGQQGVNYWDKAGNLRSIVKRVDDELETTIKPFKLVVDYVYTGLGRIVEVTPSYAIMSVHRPNLSVHNDDWWLAKIRELA</sequence>
<dbReference type="EMBL" id="LJCO01000075">
    <property type="protein sequence ID" value="KPV42551.1"/>
    <property type="molecule type" value="Genomic_DNA"/>
</dbReference>
<gene>
    <name evidence="1" type="ORF">AN477_17075</name>
    <name evidence="2" type="ORF">AN477_17090</name>
</gene>
<dbReference type="EMBL" id="LJCO01000075">
    <property type="protein sequence ID" value="KPV42553.1"/>
    <property type="molecule type" value="Genomic_DNA"/>
</dbReference>
<comment type="caution">
    <text evidence="1">The sequence shown here is derived from an EMBL/GenBank/DDBJ whole genome shotgun (WGS) entry which is preliminary data.</text>
</comment>
<evidence type="ECO:0000313" key="2">
    <source>
        <dbReference type="EMBL" id="KPV42553.1"/>
    </source>
</evidence>
<dbReference type="Proteomes" id="UP000050482">
    <property type="component" value="Unassembled WGS sequence"/>
</dbReference>
<dbReference type="PATRIC" id="fig|471514.4.peg.3908"/>
<organism evidence="1 3">
    <name type="scientific">Alicyclobacillus ferrooxydans</name>
    <dbReference type="NCBI Taxonomy" id="471514"/>
    <lineage>
        <taxon>Bacteria</taxon>
        <taxon>Bacillati</taxon>
        <taxon>Bacillota</taxon>
        <taxon>Bacilli</taxon>
        <taxon>Bacillales</taxon>
        <taxon>Alicyclobacillaceae</taxon>
        <taxon>Alicyclobacillus</taxon>
    </lineage>
</organism>
<dbReference type="STRING" id="471514.AN477_17075"/>
<evidence type="ECO:0000313" key="1">
    <source>
        <dbReference type="EMBL" id="KPV42551.1"/>
    </source>
</evidence>
<name>A0A0P9CHN1_9BACL</name>
<proteinExistence type="predicted"/>
<protein>
    <submittedName>
        <fullName evidence="1">Uncharacterized protein</fullName>
    </submittedName>
</protein>
<dbReference type="AlphaFoldDB" id="A0A0P9CHN1"/>
<keyword evidence="3" id="KW-1185">Reference proteome</keyword>